<dbReference type="EMBL" id="JARKIE010000138">
    <property type="protein sequence ID" value="KAJ7677471.1"/>
    <property type="molecule type" value="Genomic_DNA"/>
</dbReference>
<proteinExistence type="predicted"/>
<evidence type="ECO:0000313" key="4">
    <source>
        <dbReference type="Proteomes" id="UP001221757"/>
    </source>
</evidence>
<feature type="compositionally biased region" description="Polar residues" evidence="1">
    <location>
        <begin position="139"/>
        <end position="161"/>
    </location>
</feature>
<protein>
    <submittedName>
        <fullName evidence="3">Uncharacterized protein</fullName>
    </submittedName>
</protein>
<feature type="region of interest" description="Disordered" evidence="1">
    <location>
        <begin position="130"/>
        <end position="217"/>
    </location>
</feature>
<feature type="compositionally biased region" description="Low complexity" evidence="1">
    <location>
        <begin position="163"/>
        <end position="207"/>
    </location>
</feature>
<keyword evidence="2" id="KW-0732">Signal</keyword>
<sequence>MAHFMSLSLFFVFTFILALGAPLDTRTVYAPPILNPTADSVWKVGEVETVTWNATGIPAGVTGMIMLGYLTPDSEHLSVTLASGFNLTDEKVNVTVPAVVSRTNYIVVLFGDSGNISPQFTIQGLDGTSVSGTTAASSKAPSTGTPTSNKAGSSVTSSHPSVTALPSIPISTTTSPASSSITTSSVSSSSTLGSSSSSLPTSSSPTTSPTPPPSNNAGWSTNKVLAYQVLLAPAALLLLL</sequence>
<evidence type="ECO:0000313" key="3">
    <source>
        <dbReference type="EMBL" id="KAJ7677471.1"/>
    </source>
</evidence>
<evidence type="ECO:0000256" key="1">
    <source>
        <dbReference type="SAM" id="MobiDB-lite"/>
    </source>
</evidence>
<comment type="caution">
    <text evidence="3">The sequence shown here is derived from an EMBL/GenBank/DDBJ whole genome shotgun (WGS) entry which is preliminary data.</text>
</comment>
<dbReference type="AlphaFoldDB" id="A0AAD7G8L3"/>
<evidence type="ECO:0000256" key="2">
    <source>
        <dbReference type="SAM" id="SignalP"/>
    </source>
</evidence>
<accession>A0AAD7G8L3</accession>
<organism evidence="3 4">
    <name type="scientific">Mycena rosella</name>
    <name type="common">Pink bonnet</name>
    <name type="synonym">Agaricus rosellus</name>
    <dbReference type="NCBI Taxonomy" id="1033263"/>
    <lineage>
        <taxon>Eukaryota</taxon>
        <taxon>Fungi</taxon>
        <taxon>Dikarya</taxon>
        <taxon>Basidiomycota</taxon>
        <taxon>Agaricomycotina</taxon>
        <taxon>Agaricomycetes</taxon>
        <taxon>Agaricomycetidae</taxon>
        <taxon>Agaricales</taxon>
        <taxon>Marasmiineae</taxon>
        <taxon>Mycenaceae</taxon>
        <taxon>Mycena</taxon>
    </lineage>
</organism>
<feature type="chain" id="PRO_5041976932" evidence="2">
    <location>
        <begin position="21"/>
        <end position="240"/>
    </location>
</feature>
<feature type="signal peptide" evidence="2">
    <location>
        <begin position="1"/>
        <end position="20"/>
    </location>
</feature>
<dbReference type="Proteomes" id="UP001221757">
    <property type="component" value="Unassembled WGS sequence"/>
</dbReference>
<keyword evidence="4" id="KW-1185">Reference proteome</keyword>
<name>A0AAD7G8L3_MYCRO</name>
<reference evidence="3" key="1">
    <citation type="submission" date="2023-03" db="EMBL/GenBank/DDBJ databases">
        <title>Massive genome expansion in bonnet fungi (Mycena s.s.) driven by repeated elements and novel gene families across ecological guilds.</title>
        <authorList>
            <consortium name="Lawrence Berkeley National Laboratory"/>
            <person name="Harder C.B."/>
            <person name="Miyauchi S."/>
            <person name="Viragh M."/>
            <person name="Kuo A."/>
            <person name="Thoen E."/>
            <person name="Andreopoulos B."/>
            <person name="Lu D."/>
            <person name="Skrede I."/>
            <person name="Drula E."/>
            <person name="Henrissat B."/>
            <person name="Morin E."/>
            <person name="Kohler A."/>
            <person name="Barry K."/>
            <person name="LaButti K."/>
            <person name="Morin E."/>
            <person name="Salamov A."/>
            <person name="Lipzen A."/>
            <person name="Mereny Z."/>
            <person name="Hegedus B."/>
            <person name="Baldrian P."/>
            <person name="Stursova M."/>
            <person name="Weitz H."/>
            <person name="Taylor A."/>
            <person name="Grigoriev I.V."/>
            <person name="Nagy L.G."/>
            <person name="Martin F."/>
            <person name="Kauserud H."/>
        </authorList>
    </citation>
    <scope>NUCLEOTIDE SEQUENCE</scope>
    <source>
        <strain evidence="3">CBHHK067</strain>
    </source>
</reference>
<gene>
    <name evidence="3" type="ORF">B0H17DRAFT_1079256</name>
</gene>